<keyword evidence="2" id="KW-0808">Transferase</keyword>
<sequence>MGVNVLDIRRQTRWRPTWFVEAEKDGMRHDVVVRGDRVDTQAYPLQHEMAFHRILHDNGVKVPELYGYLPEIDALILELVPGRPDFGGVSEADRDVIVDEYLQELVKVHQLPIEPFTQAGIIRAAAGEDPALVHRSRMIKNWRAKKAAPDPFTEFCLGWMRRHPPRSDGREAPIICDTGQFHHDRGHLTAVLDLEFGHIGDPLIDLAVWRMRDTLIPFGDFATLYARYEELSGTFVDLEMIKRHTFASTLGNQLMFGPAVADPVSDTDLMNNMQWNSETNLHATETLAELLDIELPTVTAPEPRITRQDKTFAHLVESLKVDTADYLLKHDLRLAFRMARHLQRAHQIGDQIIEDDLDDLHALLGRRPATFAEGDAALEEFVLADAADGRHDEALIKLFHRRNLRVHLQLGPAGSSMATHLPMRPFPAAVAAPSERNHP</sequence>
<dbReference type="KEGG" id="aef:GEV26_09610"/>
<name>A0A5Q2MPL6_9ACTN</name>
<proteinExistence type="predicted"/>
<feature type="domain" description="Aminoglycoside phosphotransferase" evidence="1">
    <location>
        <begin position="16"/>
        <end position="210"/>
    </location>
</feature>
<reference evidence="2 3" key="1">
    <citation type="submission" date="2019-11" db="EMBL/GenBank/DDBJ databases">
        <authorList>
            <person name="Li J."/>
        </authorList>
    </citation>
    <scope>NUCLEOTIDE SEQUENCE [LARGE SCALE GENOMIC DNA]</scope>
    <source>
        <strain evidence="2 3">MF47</strain>
    </source>
</reference>
<dbReference type="EMBL" id="CP045737">
    <property type="protein sequence ID" value="QGG43242.1"/>
    <property type="molecule type" value="Genomic_DNA"/>
</dbReference>
<dbReference type="AlphaFoldDB" id="A0A5Q2MPL6"/>
<protein>
    <submittedName>
        <fullName evidence="2">Phosphotransferase</fullName>
    </submittedName>
</protein>
<evidence type="ECO:0000259" key="1">
    <source>
        <dbReference type="Pfam" id="PF01636"/>
    </source>
</evidence>
<accession>A0A5Q2MPL6</accession>
<dbReference type="GO" id="GO:0016740">
    <property type="term" value="F:transferase activity"/>
    <property type="evidence" value="ECO:0007669"/>
    <property type="project" value="UniProtKB-KW"/>
</dbReference>
<organism evidence="2 3">
    <name type="scientific">Aeromicrobium yanjiei</name>
    <dbReference type="NCBI Taxonomy" id="2662028"/>
    <lineage>
        <taxon>Bacteria</taxon>
        <taxon>Bacillati</taxon>
        <taxon>Actinomycetota</taxon>
        <taxon>Actinomycetes</taxon>
        <taxon>Propionibacteriales</taxon>
        <taxon>Nocardioidaceae</taxon>
        <taxon>Aeromicrobium</taxon>
    </lineage>
</organism>
<evidence type="ECO:0000313" key="3">
    <source>
        <dbReference type="Proteomes" id="UP000392064"/>
    </source>
</evidence>
<dbReference type="InterPro" id="IPR011009">
    <property type="entry name" value="Kinase-like_dom_sf"/>
</dbReference>
<dbReference type="SUPFAM" id="SSF56112">
    <property type="entry name" value="Protein kinase-like (PK-like)"/>
    <property type="match status" value="1"/>
</dbReference>
<gene>
    <name evidence="2" type="ORF">GEV26_09610</name>
</gene>
<dbReference type="Pfam" id="PF01636">
    <property type="entry name" value="APH"/>
    <property type="match status" value="1"/>
</dbReference>
<dbReference type="InterPro" id="IPR002575">
    <property type="entry name" value="Aminoglycoside_PTrfase"/>
</dbReference>
<evidence type="ECO:0000313" key="2">
    <source>
        <dbReference type="EMBL" id="QGG43242.1"/>
    </source>
</evidence>
<keyword evidence="3" id="KW-1185">Reference proteome</keyword>
<dbReference type="Gene3D" id="3.90.1200.10">
    <property type="match status" value="1"/>
</dbReference>
<dbReference type="Proteomes" id="UP000392064">
    <property type="component" value="Chromosome"/>
</dbReference>